<dbReference type="Gene3D" id="3.40.50.12370">
    <property type="match status" value="1"/>
</dbReference>
<organism evidence="3 4">
    <name type="scientific">Candidatus Omnitrophus magneticus</name>
    <dbReference type="NCBI Taxonomy" id="1609969"/>
    <lineage>
        <taxon>Bacteria</taxon>
        <taxon>Pseudomonadati</taxon>
        <taxon>Candidatus Omnitrophota</taxon>
        <taxon>Candidatus Omnitrophus</taxon>
    </lineage>
</organism>
<sequence length="213" mass="23340">METSRLDLMYKTQMMGELKSILLAVDGSDFSEGAIKEALLLSKACGIKLTMLYVQGLSDTFETGGLTFVETTNENFIDKYFDKIREKAAEENVELDVIVRRTSEAHKGIINEAYEQKSDIIIMGRRGMTGLKRLLMGSVTAKTLAYAPCKVLVVPKESSVKGENIMLATDGSEYSETATVEAISMAARCPLVKSFLAVSVVPSRENLPTAHVL</sequence>
<comment type="similarity">
    <text evidence="1">Belongs to the universal stress protein A family.</text>
</comment>
<dbReference type="PRINTS" id="PR01438">
    <property type="entry name" value="UNVRSLSTRESS"/>
</dbReference>
<keyword evidence="4" id="KW-1185">Reference proteome</keyword>
<evidence type="ECO:0000313" key="4">
    <source>
        <dbReference type="Proteomes" id="UP000033428"/>
    </source>
</evidence>
<dbReference type="InterPro" id="IPR006016">
    <property type="entry name" value="UspA"/>
</dbReference>
<dbReference type="PANTHER" id="PTHR46268:SF6">
    <property type="entry name" value="UNIVERSAL STRESS PROTEIN UP12"/>
    <property type="match status" value="1"/>
</dbReference>
<dbReference type="InterPro" id="IPR006015">
    <property type="entry name" value="Universal_stress_UspA"/>
</dbReference>
<name>A0A0F0CQK1_9BACT</name>
<protein>
    <submittedName>
        <fullName evidence="3">UspA domain-containing protein</fullName>
    </submittedName>
</protein>
<dbReference type="CDD" id="cd00293">
    <property type="entry name" value="USP-like"/>
    <property type="match status" value="1"/>
</dbReference>
<gene>
    <name evidence="3" type="ORF">OMAG_002345</name>
</gene>
<dbReference type="Pfam" id="PF00582">
    <property type="entry name" value="Usp"/>
    <property type="match status" value="1"/>
</dbReference>
<accession>A0A0F0CQK1</accession>
<dbReference type="EMBL" id="JYNY01000485">
    <property type="protein sequence ID" value="KJJ83786.1"/>
    <property type="molecule type" value="Genomic_DNA"/>
</dbReference>
<dbReference type="AlphaFoldDB" id="A0A0F0CQK1"/>
<dbReference type="SUPFAM" id="SSF52402">
    <property type="entry name" value="Adenine nucleotide alpha hydrolases-like"/>
    <property type="match status" value="1"/>
</dbReference>
<evidence type="ECO:0000256" key="1">
    <source>
        <dbReference type="ARBA" id="ARBA00008791"/>
    </source>
</evidence>
<reference evidence="3 4" key="1">
    <citation type="submission" date="2015-02" db="EMBL/GenBank/DDBJ databases">
        <title>Single-cell genomics of uncultivated deep-branching MTB reveals a conserved set of magnetosome genes.</title>
        <authorList>
            <person name="Kolinko S."/>
            <person name="Richter M."/>
            <person name="Glockner F.O."/>
            <person name="Brachmann A."/>
            <person name="Schuler D."/>
        </authorList>
    </citation>
    <scope>NUCLEOTIDE SEQUENCE [LARGE SCALE GENOMIC DNA]</scope>
    <source>
        <strain evidence="3">SKK-01</strain>
    </source>
</reference>
<proteinExistence type="inferred from homology"/>
<feature type="domain" description="UspA" evidence="2">
    <location>
        <begin position="19"/>
        <end position="155"/>
    </location>
</feature>
<evidence type="ECO:0000259" key="2">
    <source>
        <dbReference type="Pfam" id="PF00582"/>
    </source>
</evidence>
<comment type="caution">
    <text evidence="3">The sequence shown here is derived from an EMBL/GenBank/DDBJ whole genome shotgun (WGS) entry which is preliminary data.</text>
</comment>
<evidence type="ECO:0000313" key="3">
    <source>
        <dbReference type="EMBL" id="KJJ83786.1"/>
    </source>
</evidence>
<dbReference type="PANTHER" id="PTHR46268">
    <property type="entry name" value="STRESS RESPONSE PROTEIN NHAX"/>
    <property type="match status" value="1"/>
</dbReference>
<dbReference type="Proteomes" id="UP000033428">
    <property type="component" value="Unassembled WGS sequence"/>
</dbReference>